<dbReference type="GO" id="GO:0008803">
    <property type="term" value="F:bis(5'-nucleosyl)-tetraphosphatase (symmetrical) activity"/>
    <property type="evidence" value="ECO:0007669"/>
    <property type="project" value="UniProtKB-EC"/>
</dbReference>
<keyword evidence="5 14" id="KW-0548">Nucleotidyltransferase</keyword>
<evidence type="ECO:0000256" key="6">
    <source>
        <dbReference type="ARBA" id="ARBA00022723"/>
    </source>
</evidence>
<evidence type="ECO:0000256" key="12">
    <source>
        <dbReference type="ARBA" id="ARBA00048721"/>
    </source>
</evidence>
<dbReference type="NCBIfam" id="TIGR00482">
    <property type="entry name" value="nicotinate (nicotinamide) nucleotide adenylyltransferase"/>
    <property type="match status" value="1"/>
</dbReference>
<evidence type="ECO:0000256" key="14">
    <source>
        <dbReference type="HAMAP-Rule" id="MF_00244"/>
    </source>
</evidence>
<dbReference type="UniPathway" id="UPA00253">
    <property type="reaction ID" value="UER00332"/>
</dbReference>
<name>A0A7D7YKC2_9MOLU</name>
<dbReference type="EMBL" id="CP059674">
    <property type="protein sequence ID" value="QMT98262.1"/>
    <property type="molecule type" value="Genomic_DNA"/>
</dbReference>
<evidence type="ECO:0000256" key="1">
    <source>
        <dbReference type="ARBA" id="ARBA00002324"/>
    </source>
</evidence>
<evidence type="ECO:0000256" key="3">
    <source>
        <dbReference type="ARBA" id="ARBA00022642"/>
    </source>
</evidence>
<dbReference type="GO" id="GO:0046872">
    <property type="term" value="F:metal ion binding"/>
    <property type="evidence" value="ECO:0007669"/>
    <property type="project" value="UniProtKB-KW"/>
</dbReference>
<evidence type="ECO:0000256" key="9">
    <source>
        <dbReference type="ARBA" id="ARBA00022840"/>
    </source>
</evidence>
<dbReference type="PANTHER" id="PTHR39321">
    <property type="entry name" value="NICOTINATE-NUCLEOTIDE ADENYLYLTRANSFERASE-RELATED"/>
    <property type="match status" value="1"/>
</dbReference>
<comment type="function">
    <text evidence="1 14">Catalyzes the reversible adenylation of nicotinate mononucleotide (NaMN) to nicotinic acid adenine dinucleotide (NaAD).</text>
</comment>
<comment type="similarity">
    <text evidence="14">Belongs to the NadD family.</text>
</comment>
<dbReference type="NCBIfam" id="TIGR00125">
    <property type="entry name" value="cyt_tran_rel"/>
    <property type="match status" value="1"/>
</dbReference>
<accession>A0A7D7YKC2</accession>
<feature type="domain" description="HD" evidence="15">
    <location>
        <begin position="199"/>
        <end position="318"/>
    </location>
</feature>
<organism evidence="16 17">
    <name type="scientific">Mycoplasma tullyi</name>
    <dbReference type="NCBI Taxonomy" id="1612150"/>
    <lineage>
        <taxon>Bacteria</taxon>
        <taxon>Bacillati</taxon>
        <taxon>Mycoplasmatota</taxon>
        <taxon>Mollicutes</taxon>
        <taxon>Mycoplasmataceae</taxon>
        <taxon>Mycoplasma</taxon>
    </lineage>
</organism>
<keyword evidence="11 14" id="KW-0520">NAD</keyword>
<evidence type="ECO:0000313" key="16">
    <source>
        <dbReference type="EMBL" id="QMT98262.1"/>
    </source>
</evidence>
<proteinExistence type="inferred from homology"/>
<evidence type="ECO:0000256" key="13">
    <source>
        <dbReference type="ARBA" id="ARBA00049417"/>
    </source>
</evidence>
<evidence type="ECO:0000256" key="2">
    <source>
        <dbReference type="ARBA" id="ARBA00005019"/>
    </source>
</evidence>
<dbReference type="InterPro" id="IPR005249">
    <property type="entry name" value="YqeK"/>
</dbReference>
<dbReference type="Gene3D" id="3.40.50.620">
    <property type="entry name" value="HUPs"/>
    <property type="match status" value="1"/>
</dbReference>
<dbReference type="NCBIfam" id="NF005519">
    <property type="entry name" value="PRK07152.1"/>
    <property type="match status" value="1"/>
</dbReference>
<dbReference type="SMART" id="SM00471">
    <property type="entry name" value="HDc"/>
    <property type="match status" value="1"/>
</dbReference>
<keyword evidence="17" id="KW-1185">Reference proteome</keyword>
<dbReference type="GO" id="GO:0005524">
    <property type="term" value="F:ATP binding"/>
    <property type="evidence" value="ECO:0007669"/>
    <property type="project" value="UniProtKB-KW"/>
</dbReference>
<dbReference type="InterPro" id="IPR004821">
    <property type="entry name" value="Cyt_trans-like"/>
</dbReference>
<keyword evidence="6" id="KW-0479">Metal-binding</keyword>
<comment type="catalytic activity">
    <reaction evidence="12 14">
        <text>nicotinate beta-D-ribonucleotide + ATP + H(+) = deamido-NAD(+) + diphosphate</text>
        <dbReference type="Rhea" id="RHEA:22860"/>
        <dbReference type="ChEBI" id="CHEBI:15378"/>
        <dbReference type="ChEBI" id="CHEBI:30616"/>
        <dbReference type="ChEBI" id="CHEBI:33019"/>
        <dbReference type="ChEBI" id="CHEBI:57502"/>
        <dbReference type="ChEBI" id="CHEBI:58437"/>
        <dbReference type="EC" id="2.7.7.18"/>
    </reaction>
</comment>
<evidence type="ECO:0000256" key="7">
    <source>
        <dbReference type="ARBA" id="ARBA00022741"/>
    </source>
</evidence>
<dbReference type="InterPro" id="IPR014729">
    <property type="entry name" value="Rossmann-like_a/b/a_fold"/>
</dbReference>
<dbReference type="CDD" id="cd02165">
    <property type="entry name" value="NMNAT"/>
    <property type="match status" value="1"/>
</dbReference>
<keyword evidence="4 14" id="KW-0808">Transferase</keyword>
<dbReference type="KEGG" id="mtuy:H3143_02015"/>
<keyword evidence="7 14" id="KW-0547">Nucleotide-binding</keyword>
<dbReference type="PANTHER" id="PTHR39321:SF3">
    <property type="entry name" value="PHOSPHOPANTETHEINE ADENYLYLTRANSFERASE"/>
    <property type="match status" value="1"/>
</dbReference>
<keyword evidence="10" id="KW-0408">Iron</keyword>
<sequence>MKKIIIFGGSFNPIHNGHINIANKALEQIDADRIYFVPTYKSTFKPEFNIDDTHRKKMIHNILKLNKKFHSNWYELHIKSEKSYLTVKYFKEKFENAQLYFLIGSDNLEKFHLWDEAETMAKDCQMLYYLRDNQFADHENIKKFNFLKIEGENYDISSTKIRNGTHVIGCVSDKNLEYINEHGLYIHDRLKHFLKSEERFEHCIRVGHLARKFASYNYPNLAQKAYVAGCYHDLAKELDEQTMLSYRNKFDPKINPEPYNKELGYRVLHGYVAAWILEHMFGYSDRELINSVYYHTIISEDPTPLDKIVYLADKLEPERVNQDINHYFKINKAKTLAFQNIHQAFELTHDEIRKYLQLSQKQE</sequence>
<dbReference type="InterPro" id="IPR005248">
    <property type="entry name" value="NadD/NMNAT"/>
</dbReference>
<dbReference type="Gene3D" id="1.10.3210.10">
    <property type="entry name" value="Hypothetical protein af1432"/>
    <property type="match status" value="1"/>
</dbReference>
<evidence type="ECO:0000256" key="11">
    <source>
        <dbReference type="ARBA" id="ARBA00023027"/>
    </source>
</evidence>
<keyword evidence="8" id="KW-0378">Hydrolase</keyword>
<evidence type="ECO:0000256" key="8">
    <source>
        <dbReference type="ARBA" id="ARBA00022801"/>
    </source>
</evidence>
<dbReference type="GO" id="GO:0004515">
    <property type="term" value="F:nicotinate-nucleotide adenylyltransferase activity"/>
    <property type="evidence" value="ECO:0007669"/>
    <property type="project" value="UniProtKB-UniRule"/>
</dbReference>
<gene>
    <name evidence="14" type="primary">nadD</name>
    <name evidence="16" type="ORF">H3143_02015</name>
</gene>
<comment type="catalytic activity">
    <reaction evidence="13">
        <text>P(1),P(4)-bis(5'-adenosyl) tetraphosphate + H2O = 2 ADP + 2 H(+)</text>
        <dbReference type="Rhea" id="RHEA:24252"/>
        <dbReference type="ChEBI" id="CHEBI:15377"/>
        <dbReference type="ChEBI" id="CHEBI:15378"/>
        <dbReference type="ChEBI" id="CHEBI:58141"/>
        <dbReference type="ChEBI" id="CHEBI:456216"/>
        <dbReference type="EC" id="3.6.1.41"/>
    </reaction>
</comment>
<dbReference type="InterPro" id="IPR003607">
    <property type="entry name" value="HD/PDEase_dom"/>
</dbReference>
<dbReference type="GO" id="GO:0009435">
    <property type="term" value="P:NAD+ biosynthetic process"/>
    <property type="evidence" value="ECO:0007669"/>
    <property type="project" value="UniProtKB-UniRule"/>
</dbReference>
<dbReference type="AlphaFoldDB" id="A0A7D7YKC2"/>
<evidence type="ECO:0000256" key="10">
    <source>
        <dbReference type="ARBA" id="ARBA00023004"/>
    </source>
</evidence>
<evidence type="ECO:0000256" key="4">
    <source>
        <dbReference type="ARBA" id="ARBA00022679"/>
    </source>
</evidence>
<dbReference type="Pfam" id="PF01467">
    <property type="entry name" value="CTP_transf_like"/>
    <property type="match status" value="1"/>
</dbReference>
<dbReference type="PROSITE" id="PS51831">
    <property type="entry name" value="HD"/>
    <property type="match status" value="1"/>
</dbReference>
<dbReference type="InterPro" id="IPR006674">
    <property type="entry name" value="HD_domain"/>
</dbReference>
<dbReference type="RefSeq" id="WP_182078549.1">
    <property type="nucleotide sequence ID" value="NZ_CP059674.1"/>
</dbReference>
<evidence type="ECO:0000313" key="17">
    <source>
        <dbReference type="Proteomes" id="UP000514704"/>
    </source>
</evidence>
<dbReference type="HAMAP" id="MF_00244">
    <property type="entry name" value="NaMN_adenylyltr"/>
    <property type="match status" value="1"/>
</dbReference>
<protein>
    <recommendedName>
        <fullName evidence="14">Probable nicotinate-nucleotide adenylyltransferase</fullName>
        <ecNumber evidence="14">2.7.7.18</ecNumber>
    </recommendedName>
    <alternativeName>
        <fullName evidence="14">Deamido-NAD(+) diphosphorylase</fullName>
    </alternativeName>
    <alternativeName>
        <fullName evidence="14">Deamido-NAD(+) pyrophosphorylase</fullName>
    </alternativeName>
    <alternativeName>
        <fullName evidence="14">Nicotinate mononucleotide adenylyltransferase</fullName>
        <shortName evidence="14">NaMN adenylyltransferase</shortName>
    </alternativeName>
</protein>
<dbReference type="CDD" id="cd00077">
    <property type="entry name" value="HDc"/>
    <property type="match status" value="1"/>
</dbReference>
<comment type="pathway">
    <text evidence="2 14">Cofactor biosynthesis; NAD(+) biosynthesis; deamido-NAD(+) from nicotinate D-ribonucleotide: step 1/1.</text>
</comment>
<evidence type="ECO:0000259" key="15">
    <source>
        <dbReference type="PROSITE" id="PS51831"/>
    </source>
</evidence>
<dbReference type="Pfam" id="PF01966">
    <property type="entry name" value="HD"/>
    <property type="match status" value="1"/>
</dbReference>
<reference evidence="16 17" key="1">
    <citation type="journal article" date="2017" name="Int. J. Syst. Evol. Microbiol.">
        <title>Mycoplasma tullyi sp. nov., isolated from penguins of the genus Spheniscus.</title>
        <authorList>
            <person name="Yavari C.A."/>
            <person name="Ramirez A.S."/>
            <person name="Nicholas R.A.J."/>
            <person name="Radford A.D."/>
            <person name="Darby A.C."/>
            <person name="Bradbury J.M."/>
        </authorList>
    </citation>
    <scope>NUCLEOTIDE SEQUENCE [LARGE SCALE GENOMIC DNA]</scope>
    <source>
        <strain evidence="16 17">56A97T</strain>
    </source>
</reference>
<dbReference type="SUPFAM" id="SSF109604">
    <property type="entry name" value="HD-domain/PDEase-like"/>
    <property type="match status" value="1"/>
</dbReference>
<keyword evidence="9 14" id="KW-0067">ATP-binding</keyword>
<evidence type="ECO:0000256" key="5">
    <source>
        <dbReference type="ARBA" id="ARBA00022695"/>
    </source>
</evidence>
<dbReference type="EC" id="2.7.7.18" evidence="14"/>
<keyword evidence="3 14" id="KW-0662">Pyridine nucleotide biosynthesis</keyword>
<dbReference type="SUPFAM" id="SSF52374">
    <property type="entry name" value="Nucleotidylyl transferase"/>
    <property type="match status" value="1"/>
</dbReference>
<dbReference type="Proteomes" id="UP000514704">
    <property type="component" value="Chromosome"/>
</dbReference>
<dbReference type="NCBIfam" id="TIGR00488">
    <property type="entry name" value="bis(5'-nucleosyl)-tetraphosphatase (symmetrical) YqeK"/>
    <property type="match status" value="1"/>
</dbReference>